<keyword evidence="4" id="KW-0804">Transcription</keyword>
<accession>A5GEE0</accession>
<dbReference type="SMART" id="SM00422">
    <property type="entry name" value="HTH_MERR"/>
    <property type="match status" value="1"/>
</dbReference>
<dbReference type="PRINTS" id="PR00040">
    <property type="entry name" value="HTHMERR"/>
</dbReference>
<dbReference type="PANTHER" id="PTHR30204">
    <property type="entry name" value="REDOX-CYCLING DRUG-SENSING TRANSCRIPTIONAL ACTIVATOR SOXR"/>
    <property type="match status" value="1"/>
</dbReference>
<feature type="domain" description="HTH merR-type" evidence="6">
    <location>
        <begin position="8"/>
        <end position="77"/>
    </location>
</feature>
<sequence>MRLSSDEYMQISDLAKALHITTRTIRLYEQMGLVEPPKRTEGGIRVYENSDIKRFKFVLKLKALGLSLQEMKELAELYTREQLPEKIMPRLIELLDSHLNNIRKRTAQLQSLEKDIAEYKQKILDYYNLSS</sequence>
<evidence type="ECO:0000256" key="2">
    <source>
        <dbReference type="ARBA" id="ARBA00023015"/>
    </source>
</evidence>
<dbReference type="PANTHER" id="PTHR30204:SF69">
    <property type="entry name" value="MERR-FAMILY TRANSCRIPTIONAL REGULATOR"/>
    <property type="match status" value="1"/>
</dbReference>
<dbReference type="OrthoDB" id="9792348at2"/>
<dbReference type="InterPro" id="IPR009061">
    <property type="entry name" value="DNA-bd_dom_put_sf"/>
</dbReference>
<evidence type="ECO:0000259" key="6">
    <source>
        <dbReference type="PROSITE" id="PS50937"/>
    </source>
</evidence>
<dbReference type="HOGENOM" id="CLU_060077_2_0_7"/>
<dbReference type="RefSeq" id="WP_011938505.1">
    <property type="nucleotide sequence ID" value="NC_009483.1"/>
</dbReference>
<name>A5GEE0_GEOUR</name>
<dbReference type="Pfam" id="PF13411">
    <property type="entry name" value="MerR_1"/>
    <property type="match status" value="1"/>
</dbReference>
<dbReference type="PROSITE" id="PS50937">
    <property type="entry name" value="HTH_MERR_2"/>
    <property type="match status" value="1"/>
</dbReference>
<dbReference type="EMBL" id="CP000698">
    <property type="protein sequence ID" value="ABQ25795.1"/>
    <property type="molecule type" value="Genomic_DNA"/>
</dbReference>
<dbReference type="GO" id="GO:0003677">
    <property type="term" value="F:DNA binding"/>
    <property type="evidence" value="ECO:0007669"/>
    <property type="project" value="UniProtKB-KW"/>
</dbReference>
<evidence type="ECO:0000313" key="8">
    <source>
        <dbReference type="Proteomes" id="UP000006695"/>
    </source>
</evidence>
<evidence type="ECO:0000256" key="3">
    <source>
        <dbReference type="ARBA" id="ARBA00023125"/>
    </source>
</evidence>
<dbReference type="AlphaFoldDB" id="A5GEE0"/>
<evidence type="ECO:0000256" key="1">
    <source>
        <dbReference type="ARBA" id="ARBA00022491"/>
    </source>
</evidence>
<feature type="coiled-coil region" evidence="5">
    <location>
        <begin position="95"/>
        <end position="129"/>
    </location>
</feature>
<dbReference type="SUPFAM" id="SSF46955">
    <property type="entry name" value="Putative DNA-binding domain"/>
    <property type="match status" value="1"/>
</dbReference>
<evidence type="ECO:0000313" key="7">
    <source>
        <dbReference type="EMBL" id="ABQ25795.1"/>
    </source>
</evidence>
<dbReference type="Gene3D" id="1.10.1660.10">
    <property type="match status" value="1"/>
</dbReference>
<organism evidence="7 8">
    <name type="scientific">Geotalea uraniireducens (strain Rf4)</name>
    <name type="common">Geobacter uraniireducens</name>
    <dbReference type="NCBI Taxonomy" id="351605"/>
    <lineage>
        <taxon>Bacteria</taxon>
        <taxon>Pseudomonadati</taxon>
        <taxon>Thermodesulfobacteriota</taxon>
        <taxon>Desulfuromonadia</taxon>
        <taxon>Geobacterales</taxon>
        <taxon>Geobacteraceae</taxon>
        <taxon>Geotalea</taxon>
    </lineage>
</organism>
<dbReference type="GO" id="GO:0003700">
    <property type="term" value="F:DNA-binding transcription factor activity"/>
    <property type="evidence" value="ECO:0007669"/>
    <property type="project" value="InterPro"/>
</dbReference>
<reference evidence="7 8" key="1">
    <citation type="submission" date="2007-05" db="EMBL/GenBank/DDBJ databases">
        <title>Complete sequence of Geobacter uraniireducens Rf4.</title>
        <authorList>
            <consortium name="US DOE Joint Genome Institute"/>
            <person name="Copeland A."/>
            <person name="Lucas S."/>
            <person name="Lapidus A."/>
            <person name="Barry K."/>
            <person name="Detter J.C."/>
            <person name="Glavina del Rio T."/>
            <person name="Hammon N."/>
            <person name="Israni S."/>
            <person name="Dalin E."/>
            <person name="Tice H."/>
            <person name="Pitluck S."/>
            <person name="Chertkov O."/>
            <person name="Brettin T."/>
            <person name="Bruce D."/>
            <person name="Han C."/>
            <person name="Schmutz J."/>
            <person name="Larimer F."/>
            <person name="Land M."/>
            <person name="Hauser L."/>
            <person name="Kyrpides N."/>
            <person name="Mikhailova N."/>
            <person name="Shelobolina E."/>
            <person name="Aklujkar M."/>
            <person name="Lovley D."/>
            <person name="Richardson P."/>
        </authorList>
    </citation>
    <scope>NUCLEOTIDE SEQUENCE [LARGE SCALE GENOMIC DNA]</scope>
    <source>
        <strain evidence="7 8">Rf4</strain>
    </source>
</reference>
<evidence type="ECO:0000256" key="5">
    <source>
        <dbReference type="SAM" id="Coils"/>
    </source>
</evidence>
<keyword evidence="5" id="KW-0175">Coiled coil</keyword>
<keyword evidence="3" id="KW-0238">DNA-binding</keyword>
<keyword evidence="8" id="KW-1185">Reference proteome</keyword>
<dbReference type="STRING" id="351605.Gura_1599"/>
<keyword evidence="2" id="KW-0805">Transcription regulation</keyword>
<dbReference type="InterPro" id="IPR000551">
    <property type="entry name" value="MerR-type_HTH_dom"/>
</dbReference>
<dbReference type="InterPro" id="IPR047057">
    <property type="entry name" value="MerR_fam"/>
</dbReference>
<proteinExistence type="predicted"/>
<evidence type="ECO:0000256" key="4">
    <source>
        <dbReference type="ARBA" id="ARBA00023163"/>
    </source>
</evidence>
<dbReference type="KEGG" id="gur:Gura_1599"/>
<keyword evidence="1" id="KW-0678">Repressor</keyword>
<protein>
    <submittedName>
        <fullName evidence="7">Putative transcriptional regulator, MerR family</fullName>
    </submittedName>
</protein>
<dbReference type="Proteomes" id="UP000006695">
    <property type="component" value="Chromosome"/>
</dbReference>
<gene>
    <name evidence="7" type="ordered locus">Gura_1599</name>
</gene>